<keyword evidence="3" id="KW-1185">Reference proteome</keyword>
<evidence type="ECO:0000313" key="3">
    <source>
        <dbReference type="Proteomes" id="UP001283361"/>
    </source>
</evidence>
<evidence type="ECO:0000313" key="2">
    <source>
        <dbReference type="EMBL" id="KAK3776056.1"/>
    </source>
</evidence>
<feature type="chain" id="PRO_5042010145" description="SCP domain-containing protein" evidence="1">
    <location>
        <begin position="22"/>
        <end position="142"/>
    </location>
</feature>
<dbReference type="EMBL" id="JAWDGP010003248">
    <property type="protein sequence ID" value="KAK3776056.1"/>
    <property type="molecule type" value="Genomic_DNA"/>
</dbReference>
<protein>
    <recommendedName>
        <fullName evidence="4">SCP domain-containing protein</fullName>
    </recommendedName>
</protein>
<dbReference type="Proteomes" id="UP001283361">
    <property type="component" value="Unassembled WGS sequence"/>
</dbReference>
<gene>
    <name evidence="2" type="ORF">RRG08_046723</name>
</gene>
<name>A0AAE1DMC9_9GAST</name>
<accession>A0AAE1DMC9</accession>
<keyword evidence="1" id="KW-0732">Signal</keyword>
<reference evidence="2" key="1">
    <citation type="journal article" date="2023" name="G3 (Bethesda)">
        <title>A reference genome for the long-term kleptoplast-retaining sea slug Elysia crispata morphotype clarki.</title>
        <authorList>
            <person name="Eastman K.E."/>
            <person name="Pendleton A.L."/>
            <person name="Shaikh M.A."/>
            <person name="Suttiyut T."/>
            <person name="Ogas R."/>
            <person name="Tomko P."/>
            <person name="Gavelis G."/>
            <person name="Widhalm J.R."/>
            <person name="Wisecaver J.H."/>
        </authorList>
    </citation>
    <scope>NUCLEOTIDE SEQUENCE</scope>
    <source>
        <strain evidence="2">ECLA1</strain>
    </source>
</reference>
<comment type="caution">
    <text evidence="2">The sequence shown here is derived from an EMBL/GenBank/DDBJ whole genome shotgun (WGS) entry which is preliminary data.</text>
</comment>
<evidence type="ECO:0000256" key="1">
    <source>
        <dbReference type="SAM" id="SignalP"/>
    </source>
</evidence>
<dbReference type="AlphaFoldDB" id="A0AAE1DMC9"/>
<feature type="signal peptide" evidence="1">
    <location>
        <begin position="1"/>
        <end position="21"/>
    </location>
</feature>
<organism evidence="2 3">
    <name type="scientific">Elysia crispata</name>
    <name type="common">lettuce slug</name>
    <dbReference type="NCBI Taxonomy" id="231223"/>
    <lineage>
        <taxon>Eukaryota</taxon>
        <taxon>Metazoa</taxon>
        <taxon>Spiralia</taxon>
        <taxon>Lophotrochozoa</taxon>
        <taxon>Mollusca</taxon>
        <taxon>Gastropoda</taxon>
        <taxon>Heterobranchia</taxon>
        <taxon>Euthyneura</taxon>
        <taxon>Panpulmonata</taxon>
        <taxon>Sacoglossa</taxon>
        <taxon>Placobranchoidea</taxon>
        <taxon>Plakobranchidae</taxon>
        <taxon>Elysia</taxon>
    </lineage>
</organism>
<proteinExistence type="predicted"/>
<evidence type="ECO:0008006" key="4">
    <source>
        <dbReference type="Google" id="ProtNLM"/>
    </source>
</evidence>
<sequence>MGSRVIFFILVLTTRTEFSHAAGKPHFNYNFTAISTLPSTSKKCYVPKIPNTYAYTIKPSLSYREQTLMLQKHNEQRRLQGASDMMIMNAMLLDQIKLVGDCASTLGTPNYGPRATPSSTNKSLRCGLEKKMIHTARVSLVL</sequence>